<proteinExistence type="evidence at transcript level"/>
<dbReference type="VEuPathDB" id="VectorBase:ISCW015015"/>
<evidence type="ECO:0000256" key="1">
    <source>
        <dbReference type="SAM" id="SignalP"/>
    </source>
</evidence>
<protein>
    <submittedName>
        <fullName evidence="3">Putative secreted protein</fullName>
    </submittedName>
</protein>
<dbReference type="PROSITE" id="PS50279">
    <property type="entry name" value="BPTI_KUNITZ_2"/>
    <property type="match status" value="1"/>
</dbReference>
<organism evidence="3">
    <name type="scientific">Ixodes scapularis</name>
    <name type="common">Black-legged tick</name>
    <name type="synonym">Deer tick</name>
    <dbReference type="NCBI Taxonomy" id="6945"/>
    <lineage>
        <taxon>Eukaryota</taxon>
        <taxon>Metazoa</taxon>
        <taxon>Ecdysozoa</taxon>
        <taxon>Arthropoda</taxon>
        <taxon>Chelicerata</taxon>
        <taxon>Arachnida</taxon>
        <taxon>Acari</taxon>
        <taxon>Parasitiformes</taxon>
        <taxon>Ixodida</taxon>
        <taxon>Ixodoidea</taxon>
        <taxon>Ixodidae</taxon>
        <taxon>Ixodinae</taxon>
        <taxon>Ixodes</taxon>
    </lineage>
</organism>
<dbReference type="AlphaFoldDB" id="Q8MVF5"/>
<feature type="domain" description="BPTI/Kunitz inhibitor" evidence="2">
    <location>
        <begin position="25"/>
        <end position="76"/>
    </location>
</feature>
<dbReference type="Pfam" id="PF00014">
    <property type="entry name" value="Kunitz_BPTI"/>
    <property type="match status" value="1"/>
</dbReference>
<name>Q8MVF5_IXOSC</name>
<dbReference type="InterPro" id="IPR002223">
    <property type="entry name" value="Kunitz_BPTI"/>
</dbReference>
<sequence>MKAILAVTCIFSAVVLISALSREVCEAPHAMPQCAPGVTPRVTYYFNNGTGRCESDYGCGNGRNDFPTAEKCRDACPYGIYASSG</sequence>
<feature type="chain" id="PRO_5004311590" evidence="1">
    <location>
        <begin position="20"/>
        <end position="85"/>
    </location>
</feature>
<keyword evidence="1" id="KW-0732">Signal</keyword>
<dbReference type="EMBL" id="AF483685">
    <property type="protein sequence ID" value="AAM93607.1"/>
    <property type="molecule type" value="mRNA"/>
</dbReference>
<reference evidence="3" key="1">
    <citation type="journal article" date="2002" name="J. Exp. Biol.">
        <title>Exploring the sialome of the tick Ixodes scapularis.</title>
        <authorList>
            <person name="Valenzuela J.G."/>
            <person name="Francischetti I.M."/>
            <person name="Pham V.M."/>
            <person name="Garfield M.K."/>
            <person name="Mather T.N."/>
            <person name="Ribeiro J.M."/>
        </authorList>
    </citation>
    <scope>NUCLEOTIDE SEQUENCE</scope>
    <source>
        <strain evidence="3">Rhode Island</strain>
        <tissue evidence="3">Salivary gland</tissue>
    </source>
</reference>
<evidence type="ECO:0000313" key="3">
    <source>
        <dbReference type="EMBL" id="AAM93607.1"/>
    </source>
</evidence>
<dbReference type="GO" id="GO:0004867">
    <property type="term" value="F:serine-type endopeptidase inhibitor activity"/>
    <property type="evidence" value="ECO:0007669"/>
    <property type="project" value="InterPro"/>
</dbReference>
<dbReference type="VEuPathDB" id="VectorBase:ISCP_013154"/>
<dbReference type="InterPro" id="IPR036880">
    <property type="entry name" value="Kunitz_BPTI_sf"/>
</dbReference>
<feature type="signal peptide" evidence="1">
    <location>
        <begin position="1"/>
        <end position="19"/>
    </location>
</feature>
<dbReference type="SMART" id="SM00131">
    <property type="entry name" value="KU"/>
    <property type="match status" value="1"/>
</dbReference>
<dbReference type="Gene3D" id="4.10.410.10">
    <property type="entry name" value="Pancreatic trypsin inhibitor Kunitz domain"/>
    <property type="match status" value="1"/>
</dbReference>
<dbReference type="SUPFAM" id="SSF57362">
    <property type="entry name" value="BPTI-like"/>
    <property type="match status" value="1"/>
</dbReference>
<accession>Q8MVF5</accession>
<evidence type="ECO:0000259" key="2">
    <source>
        <dbReference type="PROSITE" id="PS50279"/>
    </source>
</evidence>
<dbReference type="OrthoDB" id="6430840at2759"/>